<dbReference type="Gene3D" id="1.20.58.1240">
    <property type="match status" value="1"/>
</dbReference>
<evidence type="ECO:0000256" key="6">
    <source>
        <dbReference type="ARBA" id="ARBA00023136"/>
    </source>
</evidence>
<dbReference type="GO" id="GO:0000139">
    <property type="term" value="C:Golgi membrane"/>
    <property type="evidence" value="ECO:0007669"/>
    <property type="project" value="UniProtKB-SubCell"/>
</dbReference>
<organism evidence="10 11">
    <name type="scientific">Zygosaccharomyces bailii (strain CLIB 213 / ATCC 58445 / CBS 680 / BCRC 21525 / NBRC 1098 / NCYC 1416 / NRRL Y-2227)</name>
    <dbReference type="NCBI Taxonomy" id="1333698"/>
    <lineage>
        <taxon>Eukaryota</taxon>
        <taxon>Fungi</taxon>
        <taxon>Dikarya</taxon>
        <taxon>Ascomycota</taxon>
        <taxon>Saccharomycotina</taxon>
        <taxon>Saccharomycetes</taxon>
        <taxon>Saccharomycetales</taxon>
        <taxon>Saccharomycetaceae</taxon>
        <taxon>Zygosaccharomyces</taxon>
    </lineage>
</organism>
<evidence type="ECO:0000256" key="7">
    <source>
        <dbReference type="ARBA" id="ARBA00031344"/>
    </source>
</evidence>
<dbReference type="InterPro" id="IPR024602">
    <property type="entry name" value="COG_su2_N"/>
</dbReference>
<feature type="domain" description="Conserved oligomeric Golgi complex subunit 2 N-terminal" evidence="8">
    <location>
        <begin position="31"/>
        <end position="82"/>
    </location>
</feature>
<evidence type="ECO:0000259" key="8">
    <source>
        <dbReference type="Pfam" id="PF06148"/>
    </source>
</evidence>
<sequence length="253" mass="29369">MDLLNDDDMNLDLPTIPEVSRDVFFEQTNKEQEFDVDEFLMKHNFQYMPLDSLIHDLGDLSKKLDLALPEKVASKYDDYLKFCSPYIDEDSESIMELQRTKTDLSRFISKLDQLTHMELARTQSTVDDTISYLRRLDEMTRQLQSHSKLPELIQLAKRMSTSLHGMCGAEMSDTVLIIKLTRQLHGLVEQISQLFSTLSNLNSPFLKHQRNEYHGLLQEFQISLKLLTAKCLEDPERNRSLAELLVSILPNSR</sequence>
<evidence type="ECO:0000313" key="11">
    <source>
        <dbReference type="Proteomes" id="UP000019375"/>
    </source>
</evidence>
<dbReference type="InterPro" id="IPR054494">
    <property type="entry name" value="COG2_C"/>
</dbReference>
<evidence type="ECO:0000259" key="9">
    <source>
        <dbReference type="Pfam" id="PF22431"/>
    </source>
</evidence>
<evidence type="ECO:0000256" key="3">
    <source>
        <dbReference type="ARBA" id="ARBA00022448"/>
    </source>
</evidence>
<dbReference type="OrthoDB" id="4034328at2759"/>
<evidence type="ECO:0000256" key="1">
    <source>
        <dbReference type="ARBA" id="ARBA00004395"/>
    </source>
</evidence>
<keyword evidence="6" id="KW-0472">Membrane</keyword>
<dbReference type="Proteomes" id="UP000019375">
    <property type="component" value="Unassembled WGS sequence"/>
</dbReference>
<feature type="domain" description="Conserved oligomeric Golgi complex subunit 2 C-terminal" evidence="9">
    <location>
        <begin position="103"/>
        <end position="241"/>
    </location>
</feature>
<proteinExistence type="predicted"/>
<evidence type="ECO:0000256" key="5">
    <source>
        <dbReference type="ARBA" id="ARBA00023034"/>
    </source>
</evidence>
<keyword evidence="5" id="KW-0333">Golgi apparatus</keyword>
<keyword evidence="4" id="KW-0653">Protein transport</keyword>
<evidence type="ECO:0000256" key="2">
    <source>
        <dbReference type="ARBA" id="ARBA00020977"/>
    </source>
</evidence>
<dbReference type="Pfam" id="PF22431">
    <property type="entry name" value="COG2p_C"/>
    <property type="match status" value="1"/>
</dbReference>
<dbReference type="GO" id="GO:0015031">
    <property type="term" value="P:protein transport"/>
    <property type="evidence" value="ECO:0007669"/>
    <property type="project" value="UniProtKB-KW"/>
</dbReference>
<dbReference type="EMBL" id="HG316461">
    <property type="protein sequence ID" value="CDF90807.1"/>
    <property type="molecule type" value="Genomic_DNA"/>
</dbReference>
<dbReference type="AlphaFoldDB" id="A0A8J2T9K8"/>
<name>A0A8J2T9K8_ZYGB2</name>
<evidence type="ECO:0000313" key="10">
    <source>
        <dbReference type="EMBL" id="CDF90807.1"/>
    </source>
</evidence>
<comment type="subcellular location">
    <subcellularLocation>
        <location evidence="1">Golgi apparatus membrane</location>
        <topology evidence="1">Peripheral membrane protein</topology>
    </subcellularLocation>
</comment>
<gene>
    <name evidence="10" type="ORF">BN860_03554g</name>
</gene>
<evidence type="ECO:0000256" key="4">
    <source>
        <dbReference type="ARBA" id="ARBA00022927"/>
    </source>
</evidence>
<reference evidence="11" key="1">
    <citation type="journal article" date="2013" name="Genome Announc.">
        <title>Genome sequence of the food spoilage yeast Zygosaccharomyces bailii CLIB 213(T).</title>
        <authorList>
            <person name="Galeote V."/>
            <person name="Bigey F."/>
            <person name="Devillers H."/>
            <person name="Neuveglise C."/>
            <person name="Dequin S."/>
        </authorList>
    </citation>
    <scope>NUCLEOTIDE SEQUENCE [LARGE SCALE GENOMIC DNA]</scope>
    <source>
        <strain evidence="11">CLIB 213 / ATCC 58445 / CBS 680 / CCRC 21525 / NBRC 1098 / NCYC 1416 / NRRL Y-2227</strain>
    </source>
</reference>
<dbReference type="Pfam" id="PF06148">
    <property type="entry name" value="COG2_N"/>
    <property type="match status" value="1"/>
</dbReference>
<protein>
    <recommendedName>
        <fullName evidence="2">Conserved oligomeric Golgi complex subunit 2</fullName>
    </recommendedName>
    <alternativeName>
        <fullName evidence="7">Component of oligomeric Golgi complex 2</fullName>
    </alternativeName>
</protein>
<accession>A0A8J2T9K8</accession>
<keyword evidence="11" id="KW-1185">Reference proteome</keyword>
<keyword evidence="3" id="KW-0813">Transport</keyword>